<name>A0A3A1Y398_9GAMM</name>
<dbReference type="Proteomes" id="UP000266258">
    <property type="component" value="Unassembled WGS sequence"/>
</dbReference>
<proteinExistence type="inferred from homology"/>
<comment type="similarity">
    <text evidence="2">Belongs to the HAD-like hydrolase superfamily. CbbY/CbbZ/Gph/YieH family.</text>
</comment>
<feature type="site" description="Important for catalytic activity and assists the phosphoryl transfer reaction to Asp8 by balancing charge and orienting the reacting groups" evidence="15">
    <location>
        <position position="145"/>
    </location>
</feature>
<evidence type="ECO:0000313" key="16">
    <source>
        <dbReference type="EMBL" id="RIY31900.1"/>
    </source>
</evidence>
<dbReference type="NCBIfam" id="TIGR01549">
    <property type="entry name" value="HAD-SF-IA-v1"/>
    <property type="match status" value="1"/>
</dbReference>
<evidence type="ECO:0000256" key="5">
    <source>
        <dbReference type="ARBA" id="ARBA00022723"/>
    </source>
</evidence>
<dbReference type="PANTHER" id="PTHR46193:SF18">
    <property type="entry name" value="HEXITOL PHOSPHATASE B"/>
    <property type="match status" value="1"/>
</dbReference>
<dbReference type="SFLD" id="SFLDF00046">
    <property type="entry name" value="beta-phosphoglucomutase"/>
    <property type="match status" value="1"/>
</dbReference>
<feature type="binding site" evidence="14">
    <location>
        <position position="8"/>
    </location>
    <ligand>
        <name>Mg(2+)</name>
        <dbReference type="ChEBI" id="CHEBI:18420"/>
    </ligand>
</feature>
<comment type="caution">
    <text evidence="16">The sequence shown here is derived from an EMBL/GenBank/DDBJ whole genome shotgun (WGS) entry which is preliminary data.</text>
</comment>
<dbReference type="FunFam" id="1.10.150.240:FF:000010">
    <property type="entry name" value="Beta-phosphoglucomutase"/>
    <property type="match status" value="1"/>
</dbReference>
<evidence type="ECO:0000256" key="6">
    <source>
        <dbReference type="ARBA" id="ARBA00022842"/>
    </source>
</evidence>
<dbReference type="RefSeq" id="WP_119497360.1">
    <property type="nucleotide sequence ID" value="NZ_NRJH01000051.1"/>
</dbReference>
<dbReference type="NCBIfam" id="TIGR01990">
    <property type="entry name" value="bPGM"/>
    <property type="match status" value="1"/>
</dbReference>
<feature type="binding site" evidence="13">
    <location>
        <position position="77"/>
    </location>
    <ligand>
        <name>substrate</name>
    </ligand>
</feature>
<evidence type="ECO:0000313" key="17">
    <source>
        <dbReference type="Proteomes" id="UP000266258"/>
    </source>
</evidence>
<dbReference type="InterPro" id="IPR036412">
    <property type="entry name" value="HAD-like_sf"/>
</dbReference>
<keyword evidence="8" id="KW-0119">Carbohydrate metabolism</keyword>
<feature type="binding site" evidence="14">
    <location>
        <position position="169"/>
    </location>
    <ligand>
        <name>Mg(2+)</name>
        <dbReference type="ChEBI" id="CHEBI:18420"/>
    </ligand>
</feature>
<dbReference type="InterPro" id="IPR051600">
    <property type="entry name" value="Beta-PGM-like"/>
</dbReference>
<evidence type="ECO:0000256" key="3">
    <source>
        <dbReference type="ARBA" id="ARBA00022490"/>
    </source>
</evidence>
<keyword evidence="3" id="KW-0963">Cytoplasm</keyword>
<dbReference type="Gene3D" id="3.40.50.1000">
    <property type="entry name" value="HAD superfamily/HAD-like"/>
    <property type="match status" value="1"/>
</dbReference>
<dbReference type="NCBIfam" id="TIGR02009">
    <property type="entry name" value="PGMB-YQAB-SF"/>
    <property type="match status" value="1"/>
</dbReference>
<comment type="cofactor">
    <cofactor evidence="14">
        <name>Mg(2+)</name>
        <dbReference type="ChEBI" id="CHEBI:18420"/>
    </cofactor>
    <text evidence="14">Binds 2 magnesium ions per subunit.</text>
</comment>
<evidence type="ECO:0000256" key="12">
    <source>
        <dbReference type="PIRSR" id="PIRSR610972-1"/>
    </source>
</evidence>
<dbReference type="EC" id="5.4.2.6" evidence="10"/>
<dbReference type="EMBL" id="NRJH01000051">
    <property type="protein sequence ID" value="RIY31900.1"/>
    <property type="molecule type" value="Genomic_DNA"/>
</dbReference>
<evidence type="ECO:0000256" key="4">
    <source>
        <dbReference type="ARBA" id="ARBA00022553"/>
    </source>
</evidence>
<feature type="binding site" evidence="14">
    <location>
        <position position="10"/>
    </location>
    <ligand>
        <name>Mg(2+)</name>
        <dbReference type="ChEBI" id="CHEBI:18420"/>
    </ligand>
</feature>
<feature type="binding site" evidence="13">
    <location>
        <position position="145"/>
    </location>
    <ligand>
        <name>substrate</name>
    </ligand>
</feature>
<evidence type="ECO:0000256" key="10">
    <source>
        <dbReference type="ARBA" id="ARBA00044968"/>
    </source>
</evidence>
<dbReference type="Pfam" id="PF00702">
    <property type="entry name" value="Hydrolase"/>
    <property type="match status" value="1"/>
</dbReference>
<evidence type="ECO:0000256" key="11">
    <source>
        <dbReference type="ARBA" id="ARBA00044991"/>
    </source>
</evidence>
<evidence type="ECO:0000256" key="9">
    <source>
        <dbReference type="ARBA" id="ARBA00044926"/>
    </source>
</evidence>
<dbReference type="InterPro" id="IPR023198">
    <property type="entry name" value="PGP-like_dom2"/>
</dbReference>
<reference evidence="16 17" key="1">
    <citation type="submission" date="2017-08" db="EMBL/GenBank/DDBJ databases">
        <title>Reclassification of Bisgaard taxon 37 and 44.</title>
        <authorList>
            <person name="Christensen H."/>
        </authorList>
    </citation>
    <scope>NUCLEOTIDE SEQUENCE [LARGE SCALE GENOMIC DNA]</scope>
    <source>
        <strain evidence="16 17">B96_4</strain>
    </source>
</reference>
<keyword evidence="17" id="KW-1185">Reference proteome</keyword>
<feature type="binding site" evidence="14">
    <location>
        <position position="170"/>
    </location>
    <ligand>
        <name>Mg(2+)</name>
        <dbReference type="ChEBI" id="CHEBI:18420"/>
    </ligand>
</feature>
<evidence type="ECO:0000256" key="15">
    <source>
        <dbReference type="PIRSR" id="PIRSR610972-4"/>
    </source>
</evidence>
<accession>A0A3A1Y398</accession>
<dbReference type="SUPFAM" id="SSF56784">
    <property type="entry name" value="HAD-like"/>
    <property type="match status" value="1"/>
</dbReference>
<keyword evidence="7" id="KW-0413">Isomerase</keyword>
<feature type="binding site" evidence="13">
    <location>
        <position position="24"/>
    </location>
    <ligand>
        <name>substrate</name>
    </ligand>
</feature>
<dbReference type="PANTHER" id="PTHR46193">
    <property type="entry name" value="6-PHOSPHOGLUCONATE PHOSPHATASE"/>
    <property type="match status" value="1"/>
</dbReference>
<keyword evidence="4" id="KW-0597">Phosphoprotein</keyword>
<comment type="catalytic activity">
    <reaction evidence="9">
        <text>beta-D-glucose 1-phosphate = beta-D-glucose 6-phosphate</text>
        <dbReference type="Rhea" id="RHEA:20113"/>
        <dbReference type="ChEBI" id="CHEBI:57684"/>
        <dbReference type="ChEBI" id="CHEBI:58247"/>
        <dbReference type="EC" id="5.4.2.6"/>
    </reaction>
</comment>
<evidence type="ECO:0000256" key="14">
    <source>
        <dbReference type="PIRSR" id="PIRSR610972-3"/>
    </source>
</evidence>
<keyword evidence="6 14" id="KW-0460">Magnesium</keyword>
<dbReference type="InterPro" id="IPR010976">
    <property type="entry name" value="B-phosphoglucomutase_hydrolase"/>
</dbReference>
<evidence type="ECO:0000256" key="13">
    <source>
        <dbReference type="PIRSR" id="PIRSR610972-2"/>
    </source>
</evidence>
<dbReference type="InterPro" id="IPR010972">
    <property type="entry name" value="Beta-PGM"/>
</dbReference>
<feature type="binding site" evidence="13">
    <location>
        <begin position="8"/>
        <end position="10"/>
    </location>
    <ligand>
        <name>substrate</name>
    </ligand>
</feature>
<dbReference type="SFLD" id="SFLDG01129">
    <property type="entry name" value="C1.5:_HAD__Beta-PGM__Phosphata"/>
    <property type="match status" value="1"/>
</dbReference>
<gene>
    <name evidence="16" type="primary">pgmB</name>
    <name evidence="16" type="ORF">CJP74_05955</name>
</gene>
<feature type="binding site" evidence="13">
    <location>
        <begin position="43"/>
        <end position="48"/>
    </location>
    <ligand>
        <name>substrate</name>
    </ligand>
</feature>
<dbReference type="GO" id="GO:0000287">
    <property type="term" value="F:magnesium ion binding"/>
    <property type="evidence" value="ECO:0007669"/>
    <property type="project" value="InterPro"/>
</dbReference>
<feature type="binding site" evidence="13">
    <location>
        <begin position="115"/>
        <end position="119"/>
    </location>
    <ligand>
        <name>substrate</name>
    </ligand>
</feature>
<dbReference type="AlphaFoldDB" id="A0A3A1Y398"/>
<evidence type="ECO:0000256" key="7">
    <source>
        <dbReference type="ARBA" id="ARBA00023235"/>
    </source>
</evidence>
<organism evidence="16 17">
    <name type="scientific">Psittacicella melopsittaci</name>
    <dbReference type="NCBI Taxonomy" id="2028576"/>
    <lineage>
        <taxon>Bacteria</taxon>
        <taxon>Pseudomonadati</taxon>
        <taxon>Pseudomonadota</taxon>
        <taxon>Gammaproteobacteria</taxon>
        <taxon>Pasteurellales</taxon>
        <taxon>Psittacicellaceae</taxon>
        <taxon>Psittacicella</taxon>
    </lineage>
</organism>
<dbReference type="GO" id="GO:0005737">
    <property type="term" value="C:cytoplasm"/>
    <property type="evidence" value="ECO:0007669"/>
    <property type="project" value="UniProtKB-SubCell"/>
</dbReference>
<dbReference type="InterPro" id="IPR023214">
    <property type="entry name" value="HAD_sf"/>
</dbReference>
<dbReference type="GO" id="GO:0008801">
    <property type="term" value="F:beta-phosphoglucomutase activity"/>
    <property type="evidence" value="ECO:0007669"/>
    <property type="project" value="UniProtKB-EC"/>
</dbReference>
<sequence length="221" mass="24066">MFKGVLFDLDGVITDTAEYHYLAWKELAASIGITIDREFNEQLKGVSRLDSLKRILAYGGKENAYSEEQIANLAAQKNEQYVKMIAKVTPADVYPGILSLLQELKQAGIKVGLASASINAPALIERMELSAYFDTIARADQVPSKPDPAIFELAAKNLGLEPEQCIGIEDAPAGIQAIKACHALPIGVGKASDLGQDIAVVENTAKLTLAYLEEQWRKYRA</sequence>
<protein>
    <recommendedName>
        <fullName evidence="11">Beta-phosphoglucomutase</fullName>
        <ecNumber evidence="10">5.4.2.6</ecNumber>
    </recommendedName>
</protein>
<dbReference type="Gene3D" id="1.10.150.240">
    <property type="entry name" value="Putative phosphatase, domain 2"/>
    <property type="match status" value="1"/>
</dbReference>
<keyword evidence="5 14" id="KW-0479">Metal-binding</keyword>
<dbReference type="GO" id="GO:0005975">
    <property type="term" value="P:carbohydrate metabolic process"/>
    <property type="evidence" value="ECO:0007669"/>
    <property type="project" value="InterPro"/>
</dbReference>
<dbReference type="InterPro" id="IPR006439">
    <property type="entry name" value="HAD-SF_hydro_IA"/>
</dbReference>
<dbReference type="CDD" id="cd02598">
    <property type="entry name" value="HAD_BPGM"/>
    <property type="match status" value="1"/>
</dbReference>
<evidence type="ECO:0000256" key="2">
    <source>
        <dbReference type="ARBA" id="ARBA00006171"/>
    </source>
</evidence>
<feature type="active site" description="Proton donor/acceptor" evidence="12">
    <location>
        <position position="10"/>
    </location>
</feature>
<dbReference type="PRINTS" id="PR00413">
    <property type="entry name" value="HADHALOGNASE"/>
</dbReference>
<feature type="site" description="Important for catalytic activity and assists the phosphoryl transfer reaction to Asp8 by balancing charge and orienting the reacting groups" evidence="15">
    <location>
        <position position="115"/>
    </location>
</feature>
<dbReference type="SFLD" id="SFLDG01135">
    <property type="entry name" value="C1.5.6:_HAD__Beta-PGM__Phospha"/>
    <property type="match status" value="1"/>
</dbReference>
<dbReference type="SFLD" id="SFLDS00003">
    <property type="entry name" value="Haloacid_Dehalogenase"/>
    <property type="match status" value="1"/>
</dbReference>
<dbReference type="OrthoDB" id="9800058at2"/>
<dbReference type="NCBIfam" id="TIGR01509">
    <property type="entry name" value="HAD-SF-IA-v3"/>
    <property type="match status" value="1"/>
</dbReference>
<feature type="binding site" evidence="13">
    <location>
        <position position="51"/>
    </location>
    <ligand>
        <name>substrate</name>
    </ligand>
</feature>
<feature type="active site" description="Nucleophile" evidence="12">
    <location>
        <position position="8"/>
    </location>
</feature>
<evidence type="ECO:0000256" key="8">
    <source>
        <dbReference type="ARBA" id="ARBA00023277"/>
    </source>
</evidence>
<comment type="subcellular location">
    <subcellularLocation>
        <location evidence="1">Cytoplasm</location>
    </subcellularLocation>
</comment>
<evidence type="ECO:0000256" key="1">
    <source>
        <dbReference type="ARBA" id="ARBA00004496"/>
    </source>
</evidence>